<keyword evidence="5 6" id="KW-0472">Membrane</keyword>
<accession>A0ABY5JRD3</accession>
<feature type="domain" description="Major facilitator superfamily (MFS) profile" evidence="7">
    <location>
        <begin position="1"/>
        <end position="156"/>
    </location>
</feature>
<feature type="transmembrane region" description="Helical" evidence="6">
    <location>
        <begin position="108"/>
        <end position="127"/>
    </location>
</feature>
<keyword evidence="3 6" id="KW-0812">Transmembrane</keyword>
<dbReference type="InterPro" id="IPR036259">
    <property type="entry name" value="MFS_trans_sf"/>
</dbReference>
<dbReference type="RefSeq" id="WP_256706607.1">
    <property type="nucleotide sequence ID" value="NZ_CP101914.1"/>
</dbReference>
<evidence type="ECO:0000259" key="7">
    <source>
        <dbReference type="PROSITE" id="PS50850"/>
    </source>
</evidence>
<keyword evidence="4 6" id="KW-1133">Transmembrane helix</keyword>
<proteinExistence type="predicted"/>
<dbReference type="InterPro" id="IPR011701">
    <property type="entry name" value="MFS"/>
</dbReference>
<dbReference type="Gene3D" id="1.20.1720.10">
    <property type="entry name" value="Multidrug resistance protein D"/>
    <property type="match status" value="1"/>
</dbReference>
<organism evidence="8 9">
    <name type="scientific">Oceanobacillus jeddahense</name>
    <dbReference type="NCBI Taxonomy" id="1462527"/>
    <lineage>
        <taxon>Bacteria</taxon>
        <taxon>Bacillati</taxon>
        <taxon>Bacillota</taxon>
        <taxon>Bacilli</taxon>
        <taxon>Bacillales</taxon>
        <taxon>Bacillaceae</taxon>
        <taxon>Oceanobacillus</taxon>
    </lineage>
</organism>
<evidence type="ECO:0000313" key="8">
    <source>
        <dbReference type="EMBL" id="UUI01179.1"/>
    </source>
</evidence>
<evidence type="ECO:0000256" key="3">
    <source>
        <dbReference type="ARBA" id="ARBA00022692"/>
    </source>
</evidence>
<dbReference type="SUPFAM" id="SSF103473">
    <property type="entry name" value="MFS general substrate transporter"/>
    <property type="match status" value="1"/>
</dbReference>
<feature type="transmembrane region" description="Helical" evidence="6">
    <location>
        <begin position="80"/>
        <end position="102"/>
    </location>
</feature>
<dbReference type="PANTHER" id="PTHR42718">
    <property type="entry name" value="MAJOR FACILITATOR SUPERFAMILY MULTIDRUG TRANSPORTER MFSC"/>
    <property type="match status" value="1"/>
</dbReference>
<name>A0ABY5JRD3_9BACI</name>
<dbReference type="EMBL" id="CP101914">
    <property type="protein sequence ID" value="UUI01179.1"/>
    <property type="molecule type" value="Genomic_DNA"/>
</dbReference>
<evidence type="ECO:0000256" key="5">
    <source>
        <dbReference type="ARBA" id="ARBA00023136"/>
    </source>
</evidence>
<dbReference type="Pfam" id="PF07690">
    <property type="entry name" value="MFS_1"/>
    <property type="match status" value="1"/>
</dbReference>
<evidence type="ECO:0000313" key="9">
    <source>
        <dbReference type="Proteomes" id="UP001059773"/>
    </source>
</evidence>
<dbReference type="PANTHER" id="PTHR42718:SF9">
    <property type="entry name" value="MAJOR FACILITATOR SUPERFAMILY MULTIDRUG TRANSPORTER MFSC"/>
    <property type="match status" value="1"/>
</dbReference>
<sequence>MIQIIFGTTVHARNQKRFMLISFLLVTISAIVCAMTNHFIVFMIFRFIQAIGAGMVPLITIHMISQLYKGEARGDAMGTYQILLTLAPALASIFGGVLGEYFRYQGVFFFLFVFSTLLLLLAIYTFLMKLNLISKKSNKDFYKSIEVFFLTSWGLQ</sequence>
<feature type="transmembrane region" description="Helical" evidence="6">
    <location>
        <begin position="20"/>
        <end position="41"/>
    </location>
</feature>
<evidence type="ECO:0000256" key="1">
    <source>
        <dbReference type="ARBA" id="ARBA00004651"/>
    </source>
</evidence>
<evidence type="ECO:0000256" key="6">
    <source>
        <dbReference type="SAM" id="Phobius"/>
    </source>
</evidence>
<evidence type="ECO:0000256" key="2">
    <source>
        <dbReference type="ARBA" id="ARBA00022448"/>
    </source>
</evidence>
<evidence type="ECO:0000256" key="4">
    <source>
        <dbReference type="ARBA" id="ARBA00022989"/>
    </source>
</evidence>
<reference evidence="8" key="1">
    <citation type="submission" date="2022-07" db="EMBL/GenBank/DDBJ databases">
        <title>FELIX.</title>
        <authorList>
            <person name="Wan K.H."/>
            <person name="Park S."/>
            <person name="Lawrence Q."/>
            <person name="Eichenberger J.P."/>
            <person name="Booth B.W."/>
            <person name="Piaggio A.J."/>
            <person name="Chandler J.C."/>
            <person name="Franklin A.B."/>
            <person name="Celniker S.E."/>
        </authorList>
    </citation>
    <scope>NUCLEOTIDE SEQUENCE</scope>
    <source>
        <strain evidence="8">QA-1986 374</strain>
    </source>
</reference>
<protein>
    <submittedName>
        <fullName evidence="8">MFS transporter</fullName>
    </submittedName>
</protein>
<dbReference type="Proteomes" id="UP001059773">
    <property type="component" value="Chromosome"/>
</dbReference>
<comment type="subcellular location">
    <subcellularLocation>
        <location evidence="1">Cell membrane</location>
        <topology evidence="1">Multi-pass membrane protein</topology>
    </subcellularLocation>
</comment>
<dbReference type="InterPro" id="IPR020846">
    <property type="entry name" value="MFS_dom"/>
</dbReference>
<gene>
    <name evidence="8" type="ORF">NP439_14030</name>
</gene>
<keyword evidence="9" id="KW-1185">Reference proteome</keyword>
<keyword evidence="2" id="KW-0813">Transport</keyword>
<dbReference type="PROSITE" id="PS50850">
    <property type="entry name" value="MFS"/>
    <property type="match status" value="1"/>
</dbReference>